<name>A0ABN7M081_9BURK</name>
<gene>
    <name evidence="1" type="ORF">R69776_04181</name>
</gene>
<evidence type="ECO:0008006" key="3">
    <source>
        <dbReference type="Google" id="ProtNLM"/>
    </source>
</evidence>
<keyword evidence="2" id="KW-1185">Reference proteome</keyword>
<sequence>MRAFTTVALPHAALTGVDDTPSLHAPSSAAAAIEQMSAKSRNADVGMEVSVGMNDGRDRASAATALWRKRCRDNSFDLLHASVVLESRWTTCNR</sequence>
<evidence type="ECO:0000313" key="2">
    <source>
        <dbReference type="Proteomes" id="UP000673821"/>
    </source>
</evidence>
<reference evidence="1 2" key="1">
    <citation type="submission" date="2021-02" db="EMBL/GenBank/DDBJ databases">
        <authorList>
            <person name="Vanwijnsberghe S."/>
        </authorList>
    </citation>
    <scope>NUCLEOTIDE SEQUENCE [LARGE SCALE GENOMIC DNA]</scope>
    <source>
        <strain evidence="1 2">R-69776</strain>
    </source>
</reference>
<comment type="caution">
    <text evidence="1">The sequence shown here is derived from an EMBL/GenBank/DDBJ whole genome shotgun (WGS) entry which is preliminary data.</text>
</comment>
<protein>
    <recommendedName>
        <fullName evidence="3">Secreted protein</fullName>
    </recommendedName>
</protein>
<proteinExistence type="predicted"/>
<dbReference type="EMBL" id="CAJNBH010000012">
    <property type="protein sequence ID" value="CAE6778287.1"/>
    <property type="molecule type" value="Genomic_DNA"/>
</dbReference>
<evidence type="ECO:0000313" key="1">
    <source>
        <dbReference type="EMBL" id="CAE6778287.1"/>
    </source>
</evidence>
<dbReference type="Proteomes" id="UP000673821">
    <property type="component" value="Unassembled WGS sequence"/>
</dbReference>
<organism evidence="1 2">
    <name type="scientific">Paraburkholderia nemoris</name>
    <dbReference type="NCBI Taxonomy" id="2793076"/>
    <lineage>
        <taxon>Bacteria</taxon>
        <taxon>Pseudomonadati</taxon>
        <taxon>Pseudomonadota</taxon>
        <taxon>Betaproteobacteria</taxon>
        <taxon>Burkholderiales</taxon>
        <taxon>Burkholderiaceae</taxon>
        <taxon>Paraburkholderia</taxon>
    </lineage>
</organism>
<accession>A0ABN7M081</accession>
<dbReference type="RefSeq" id="WP_200658978.1">
    <property type="nucleotide sequence ID" value="NZ_CAJNBH010000012.1"/>
</dbReference>